<accession>A0A8S3K301</accession>
<evidence type="ECO:0000256" key="1">
    <source>
        <dbReference type="SAM" id="MobiDB-lite"/>
    </source>
</evidence>
<dbReference type="AlphaFoldDB" id="A0A8S3K301"/>
<protein>
    <submittedName>
        <fullName evidence="3">Uncharacterized protein</fullName>
    </submittedName>
</protein>
<evidence type="ECO:0000313" key="2">
    <source>
        <dbReference type="EMBL" id="CAF5161012.1"/>
    </source>
</evidence>
<evidence type="ECO:0000313" key="3">
    <source>
        <dbReference type="EMBL" id="CAF5224110.1"/>
    </source>
</evidence>
<dbReference type="Proteomes" id="UP000681967">
    <property type="component" value="Unassembled WGS sequence"/>
</dbReference>
<feature type="non-terminal residue" evidence="3">
    <location>
        <position position="1"/>
    </location>
</feature>
<feature type="compositionally biased region" description="Polar residues" evidence="1">
    <location>
        <begin position="73"/>
        <end position="83"/>
    </location>
</feature>
<dbReference type="Proteomes" id="UP000681720">
    <property type="component" value="Unassembled WGS sequence"/>
</dbReference>
<evidence type="ECO:0000313" key="4">
    <source>
        <dbReference type="Proteomes" id="UP000681720"/>
    </source>
</evidence>
<proteinExistence type="predicted"/>
<sequence length="83" mass="9412">MSSKDISHQSRDTNLAPITEDEEQQQASTTNPDDLLNAQQQEDEEDEEDNEENYDDDDDECHRAVRSRRTRPSAGSNERTSGG</sequence>
<feature type="compositionally biased region" description="Acidic residues" evidence="1">
    <location>
        <begin position="41"/>
        <end position="59"/>
    </location>
</feature>
<feature type="region of interest" description="Disordered" evidence="1">
    <location>
        <begin position="1"/>
        <end position="83"/>
    </location>
</feature>
<dbReference type="EMBL" id="CAJOBJ010372557">
    <property type="protein sequence ID" value="CAF5224110.1"/>
    <property type="molecule type" value="Genomic_DNA"/>
</dbReference>
<organism evidence="3 4">
    <name type="scientific">Rotaria magnacalcarata</name>
    <dbReference type="NCBI Taxonomy" id="392030"/>
    <lineage>
        <taxon>Eukaryota</taxon>
        <taxon>Metazoa</taxon>
        <taxon>Spiralia</taxon>
        <taxon>Gnathifera</taxon>
        <taxon>Rotifera</taxon>
        <taxon>Eurotatoria</taxon>
        <taxon>Bdelloidea</taxon>
        <taxon>Philodinida</taxon>
        <taxon>Philodinidae</taxon>
        <taxon>Rotaria</taxon>
    </lineage>
</organism>
<feature type="compositionally biased region" description="Basic and acidic residues" evidence="1">
    <location>
        <begin position="1"/>
        <end position="11"/>
    </location>
</feature>
<name>A0A8S3K301_9BILA</name>
<comment type="caution">
    <text evidence="3">The sequence shown here is derived from an EMBL/GenBank/DDBJ whole genome shotgun (WGS) entry which is preliminary data.</text>
</comment>
<dbReference type="EMBL" id="CAJOBH010266035">
    <property type="protein sequence ID" value="CAF5161012.1"/>
    <property type="molecule type" value="Genomic_DNA"/>
</dbReference>
<gene>
    <name evidence="2" type="ORF">BYL167_LOCUS74571</name>
    <name evidence="3" type="ORF">GIL414_LOCUS85934</name>
</gene>
<reference evidence="3" key="1">
    <citation type="submission" date="2021-02" db="EMBL/GenBank/DDBJ databases">
        <authorList>
            <person name="Nowell W R."/>
        </authorList>
    </citation>
    <scope>NUCLEOTIDE SEQUENCE</scope>
</reference>
<feature type="compositionally biased region" description="Polar residues" evidence="1">
    <location>
        <begin position="25"/>
        <end position="40"/>
    </location>
</feature>